<dbReference type="InterPro" id="IPR006311">
    <property type="entry name" value="TAT_signal"/>
</dbReference>
<evidence type="ECO:0000313" key="2">
    <source>
        <dbReference type="EMBL" id="OIQ71152.1"/>
    </source>
</evidence>
<dbReference type="Pfam" id="PF13501">
    <property type="entry name" value="SoxY"/>
    <property type="match status" value="1"/>
</dbReference>
<comment type="caution">
    <text evidence="2">The sequence shown here is derived from an EMBL/GenBank/DDBJ whole genome shotgun (WGS) entry which is preliminary data.</text>
</comment>
<accession>A0A1J5PK24</accession>
<dbReference type="PIRSF" id="PIRSF010312">
    <property type="entry name" value="Sulphur_oxidation_SoxY"/>
    <property type="match status" value="1"/>
</dbReference>
<dbReference type="Gene3D" id="2.60.40.2470">
    <property type="entry name" value="SoxY domain"/>
    <property type="match status" value="1"/>
</dbReference>
<dbReference type="InterPro" id="IPR016568">
    <property type="entry name" value="Sulphur_oxidation_SoxY"/>
</dbReference>
<evidence type="ECO:0000259" key="1">
    <source>
        <dbReference type="Pfam" id="PF13501"/>
    </source>
</evidence>
<dbReference type="PROSITE" id="PS51318">
    <property type="entry name" value="TAT"/>
    <property type="match status" value="1"/>
</dbReference>
<dbReference type="AlphaFoldDB" id="A0A1J5PK24"/>
<dbReference type="InterPro" id="IPR032711">
    <property type="entry name" value="SoxY"/>
</dbReference>
<name>A0A1J5PK24_9ZZZZ</name>
<sequence>MQTTRRHLVGLGAAGLGLAAGGGLLAPPACAANAPGWDPALFAAHSLAEVARRLGATPVASAEVTIFGPDLSEDGTVVPIGVQCSAPGTTAIGVVVPNNPHALACLFRLGHGAEPAVATRLKLARSSRIYAVALVGGRLLYADTRVKVTGGGCGG</sequence>
<dbReference type="EMBL" id="MLJW01003859">
    <property type="protein sequence ID" value="OIQ71152.1"/>
    <property type="molecule type" value="Genomic_DNA"/>
</dbReference>
<proteinExistence type="predicted"/>
<organism evidence="2">
    <name type="scientific">mine drainage metagenome</name>
    <dbReference type="NCBI Taxonomy" id="410659"/>
    <lineage>
        <taxon>unclassified sequences</taxon>
        <taxon>metagenomes</taxon>
        <taxon>ecological metagenomes</taxon>
    </lineage>
</organism>
<protein>
    <submittedName>
        <fullName evidence="2">Sulfur oxidation protein SoxY</fullName>
    </submittedName>
</protein>
<feature type="domain" description="Ig-like SoxY" evidence="1">
    <location>
        <begin position="55"/>
        <end position="153"/>
    </location>
</feature>
<dbReference type="InterPro" id="IPR038162">
    <property type="entry name" value="SoxY_sf"/>
</dbReference>
<reference evidence="2" key="1">
    <citation type="submission" date="2016-10" db="EMBL/GenBank/DDBJ databases">
        <title>Sequence of Gallionella enrichment culture.</title>
        <authorList>
            <person name="Poehlein A."/>
            <person name="Muehling M."/>
            <person name="Daniel R."/>
        </authorList>
    </citation>
    <scope>NUCLEOTIDE SEQUENCE</scope>
</reference>
<gene>
    <name evidence="2" type="ORF">GALL_472330</name>
</gene>